<keyword evidence="2 3" id="KW-0040">ANK repeat</keyword>
<keyword evidence="1" id="KW-0677">Repeat</keyword>
<sequence length="193" mass="21364">MLSARGSTVVFATGTGVREPLAPGQTIFDERGRLPAGLAAHRGDIEALDDLVATENSLHAEAADLHKETPLHIAAMYGQFDVVKFLVREHSVNVDPVNWEGWTPFFCAISRSHIEIADFLLRNGANLHHATPSGMTAMHIAAWFSQRDGIEYLLQKRAHIHTDNNYGIPPMGMARPGPIKRMMFNAQEQLDED</sequence>
<feature type="repeat" description="ANK" evidence="3">
    <location>
        <begin position="66"/>
        <end position="88"/>
    </location>
</feature>
<dbReference type="InterPro" id="IPR036770">
    <property type="entry name" value="Ankyrin_rpt-contain_sf"/>
</dbReference>
<dbReference type="EMBL" id="JAEHOE010000142">
    <property type="protein sequence ID" value="KAG2484775.1"/>
    <property type="molecule type" value="Genomic_DNA"/>
</dbReference>
<feature type="repeat" description="ANK" evidence="3">
    <location>
        <begin position="100"/>
        <end position="132"/>
    </location>
</feature>
<dbReference type="Pfam" id="PF00023">
    <property type="entry name" value="Ank"/>
    <property type="match status" value="1"/>
</dbReference>
<dbReference type="PANTHER" id="PTHR24198">
    <property type="entry name" value="ANKYRIN REPEAT AND PROTEIN KINASE DOMAIN-CONTAINING PROTEIN"/>
    <property type="match status" value="1"/>
</dbReference>
<name>A0A835XPR7_9CHLO</name>
<gene>
    <name evidence="4" type="ORF">HYH03_016429</name>
</gene>
<dbReference type="AlphaFoldDB" id="A0A835XPR7"/>
<dbReference type="InterPro" id="IPR002110">
    <property type="entry name" value="Ankyrin_rpt"/>
</dbReference>
<evidence type="ECO:0000256" key="3">
    <source>
        <dbReference type="PROSITE-ProRule" id="PRU00023"/>
    </source>
</evidence>
<feature type="repeat" description="ANK" evidence="3">
    <location>
        <begin position="133"/>
        <end position="165"/>
    </location>
</feature>
<evidence type="ECO:0000313" key="4">
    <source>
        <dbReference type="EMBL" id="KAG2484775.1"/>
    </source>
</evidence>
<accession>A0A835XPR7</accession>
<dbReference type="OrthoDB" id="522056at2759"/>
<dbReference type="PROSITE" id="PS50297">
    <property type="entry name" value="ANK_REP_REGION"/>
    <property type="match status" value="2"/>
</dbReference>
<evidence type="ECO:0000313" key="5">
    <source>
        <dbReference type="Proteomes" id="UP000612055"/>
    </source>
</evidence>
<dbReference type="SUPFAM" id="SSF48403">
    <property type="entry name" value="Ankyrin repeat"/>
    <property type="match status" value="1"/>
</dbReference>
<dbReference type="PANTHER" id="PTHR24198:SF165">
    <property type="entry name" value="ANKYRIN REPEAT-CONTAINING PROTEIN-RELATED"/>
    <property type="match status" value="1"/>
</dbReference>
<evidence type="ECO:0000256" key="2">
    <source>
        <dbReference type="ARBA" id="ARBA00023043"/>
    </source>
</evidence>
<dbReference type="Proteomes" id="UP000612055">
    <property type="component" value="Unassembled WGS sequence"/>
</dbReference>
<keyword evidence="5" id="KW-1185">Reference proteome</keyword>
<comment type="caution">
    <text evidence="4">The sequence shown here is derived from an EMBL/GenBank/DDBJ whole genome shotgun (WGS) entry which is preliminary data.</text>
</comment>
<organism evidence="4 5">
    <name type="scientific">Edaphochlamys debaryana</name>
    <dbReference type="NCBI Taxonomy" id="47281"/>
    <lineage>
        <taxon>Eukaryota</taxon>
        <taxon>Viridiplantae</taxon>
        <taxon>Chlorophyta</taxon>
        <taxon>core chlorophytes</taxon>
        <taxon>Chlorophyceae</taxon>
        <taxon>CS clade</taxon>
        <taxon>Chlamydomonadales</taxon>
        <taxon>Chlamydomonadales incertae sedis</taxon>
        <taxon>Edaphochlamys</taxon>
    </lineage>
</organism>
<dbReference type="Gene3D" id="1.25.40.20">
    <property type="entry name" value="Ankyrin repeat-containing domain"/>
    <property type="match status" value="1"/>
</dbReference>
<dbReference type="Pfam" id="PF12796">
    <property type="entry name" value="Ank_2"/>
    <property type="match status" value="1"/>
</dbReference>
<evidence type="ECO:0000256" key="1">
    <source>
        <dbReference type="ARBA" id="ARBA00022737"/>
    </source>
</evidence>
<reference evidence="4" key="1">
    <citation type="journal article" date="2020" name="bioRxiv">
        <title>Comparative genomics of Chlamydomonas.</title>
        <authorList>
            <person name="Craig R.J."/>
            <person name="Hasan A.R."/>
            <person name="Ness R.W."/>
            <person name="Keightley P.D."/>
        </authorList>
    </citation>
    <scope>NUCLEOTIDE SEQUENCE</scope>
    <source>
        <strain evidence="4">CCAP 11/70</strain>
    </source>
</reference>
<proteinExistence type="predicted"/>
<protein>
    <submittedName>
        <fullName evidence="4">Uncharacterized protein</fullName>
    </submittedName>
</protein>
<dbReference type="PROSITE" id="PS50088">
    <property type="entry name" value="ANK_REPEAT"/>
    <property type="match status" value="3"/>
</dbReference>
<dbReference type="SMART" id="SM00248">
    <property type="entry name" value="ANK"/>
    <property type="match status" value="4"/>
</dbReference>